<dbReference type="Proteomes" id="UP000246991">
    <property type="component" value="Unassembled WGS sequence"/>
</dbReference>
<gene>
    <name evidence="2" type="ORF">C7212DRAFT_363285</name>
</gene>
<name>A0A317STK6_9PEZI</name>
<evidence type="ECO:0000313" key="3">
    <source>
        <dbReference type="Proteomes" id="UP000246991"/>
    </source>
</evidence>
<accession>A0A317STK6</accession>
<dbReference type="OrthoDB" id="5488781at2759"/>
<reference evidence="2 3" key="1">
    <citation type="submission" date="2018-03" db="EMBL/GenBank/DDBJ databases">
        <title>Genomes of Pezizomycetes fungi and the evolution of truffles.</title>
        <authorList>
            <person name="Murat C."/>
            <person name="Payen T."/>
            <person name="Noel B."/>
            <person name="Kuo A."/>
            <person name="Martin F.M."/>
        </authorList>
    </citation>
    <scope>NUCLEOTIDE SEQUENCE [LARGE SCALE GENOMIC DNA]</scope>
    <source>
        <strain evidence="2">091103-1</strain>
    </source>
</reference>
<comment type="caution">
    <text evidence="2">The sequence shown here is derived from an EMBL/GenBank/DDBJ whole genome shotgun (WGS) entry which is preliminary data.</text>
</comment>
<keyword evidence="3" id="KW-1185">Reference proteome</keyword>
<feature type="region of interest" description="Disordered" evidence="1">
    <location>
        <begin position="162"/>
        <end position="182"/>
    </location>
</feature>
<evidence type="ECO:0000313" key="2">
    <source>
        <dbReference type="EMBL" id="PWW76441.1"/>
    </source>
</evidence>
<organism evidence="2 3">
    <name type="scientific">Tuber magnatum</name>
    <name type="common">white Piedmont truffle</name>
    <dbReference type="NCBI Taxonomy" id="42249"/>
    <lineage>
        <taxon>Eukaryota</taxon>
        <taxon>Fungi</taxon>
        <taxon>Dikarya</taxon>
        <taxon>Ascomycota</taxon>
        <taxon>Pezizomycotina</taxon>
        <taxon>Pezizomycetes</taxon>
        <taxon>Pezizales</taxon>
        <taxon>Tuberaceae</taxon>
        <taxon>Tuber</taxon>
    </lineage>
</organism>
<proteinExistence type="predicted"/>
<sequence>MPHSEPPITSSTLTSHSHSCSKSTLLESYVLEASSLPGPTITTNTTSNDRVQEHPPTTTAGTTTTTAAAAIAHPLSHMHLSSNADPNHPSHHTIHYFRYSIPSNPMLTLTPPPNATTNLHDLRQSLLNSHDLDLLFQEQPLVMLMLDEHTVESIPIEEFLPRPYSPGEAGEHEQGAGGGTVQDGYAIQRFSNTGREEDANVVYARSVVG</sequence>
<feature type="region of interest" description="Disordered" evidence="1">
    <location>
        <begin position="37"/>
        <end position="61"/>
    </location>
</feature>
<feature type="compositionally biased region" description="Polar residues" evidence="1">
    <location>
        <begin position="40"/>
        <end position="49"/>
    </location>
</feature>
<protein>
    <submittedName>
        <fullName evidence="2">Uncharacterized protein</fullName>
    </submittedName>
</protein>
<evidence type="ECO:0000256" key="1">
    <source>
        <dbReference type="SAM" id="MobiDB-lite"/>
    </source>
</evidence>
<dbReference type="EMBL" id="PYWC01000033">
    <property type="protein sequence ID" value="PWW76441.1"/>
    <property type="molecule type" value="Genomic_DNA"/>
</dbReference>
<dbReference type="AlphaFoldDB" id="A0A317STK6"/>